<keyword evidence="3" id="KW-0496">Mitochondrion</keyword>
<dbReference type="SUPFAM" id="SSF55608">
    <property type="entry name" value="Homing endonucleases"/>
    <property type="match status" value="2"/>
</dbReference>
<dbReference type="AlphaFoldDB" id="S5U5I2"/>
<feature type="transmembrane region" description="Helical" evidence="1">
    <location>
        <begin position="20"/>
        <end position="37"/>
    </location>
</feature>
<name>S5U5I2_9ASCO</name>
<accession>S5U5I2</accession>
<dbReference type="RefSeq" id="YP_008475310.1">
    <property type="nucleotide sequence ID" value="NC_022176.1"/>
</dbReference>
<keyword evidence="1" id="KW-0472">Membrane</keyword>
<evidence type="ECO:0000256" key="1">
    <source>
        <dbReference type="SAM" id="Phobius"/>
    </source>
</evidence>
<reference evidence="3" key="1">
    <citation type="submission" date="2013-05" db="EMBL/GenBank/DDBJ databases">
        <authorList>
            <person name="Hegedusova E."/>
            <person name="Brejova B."/>
            <person name="Nosek J."/>
        </authorList>
    </citation>
    <scope>NUCLEOTIDE SEQUENCE</scope>
    <source>
        <strain evidence="3">NRRL Y-27909</strain>
    </source>
</reference>
<dbReference type="Pfam" id="PF00961">
    <property type="entry name" value="LAGLIDADG_1"/>
    <property type="match status" value="2"/>
</dbReference>
<dbReference type="GO" id="GO:0004519">
    <property type="term" value="F:endonuclease activity"/>
    <property type="evidence" value="ECO:0007669"/>
    <property type="project" value="InterPro"/>
</dbReference>
<feature type="non-terminal residue" evidence="3">
    <location>
        <position position="1"/>
    </location>
</feature>
<dbReference type="PANTHER" id="PTHR37520">
    <property type="entry name" value="INTRON-ENCODED DNA ENDONUCLEASE AI2A-RELATED"/>
    <property type="match status" value="1"/>
</dbReference>
<dbReference type="GeneID" id="16695386"/>
<organism evidence="3">
    <name type="scientific">Candida chauliodis</name>
    <dbReference type="NCBI Taxonomy" id="391825"/>
    <lineage>
        <taxon>Eukaryota</taxon>
        <taxon>Fungi</taxon>
        <taxon>Dikarya</taxon>
        <taxon>Ascomycota</taxon>
        <taxon>Saccharomycotina</taxon>
        <taxon>Pichiomycetes</taxon>
        <taxon>Debaryomycetaceae</taxon>
        <taxon>Candida/Lodderomyces clade</taxon>
        <taxon>Candida</taxon>
    </lineage>
</organism>
<sequence length="351" mass="40428">QEWPICAICWKDIMYYKTNLLSGSLIITILYLIKYANPKIVKYYNIRSNQQVTNGSYSLVGTSETLRTHKIDNLINQKSNNKIINIKNSTIILVEKSEISTDKFYQWLAGLIDGDGYLGLTQGKYPICEITVGIEDEKMLRLIQNKLGGSIRSRSGNNSLRYRLSNHHAMITLINGINGNIRNSKRLPQLHNICIKLNISVIEPIKLTIDNAWISGFFDADGSNNLDYLPPLHSITEKGGYDNDGLINIRPHLSISISHKYLIDLKCIQNVLGGAIYFDKSNNGFYIWSITNEENHILWYNYIKSNPSYSFKSSRNYKIPQYYKLYKAKAYMSNSILYSSWKQFEKEWSKD</sequence>
<dbReference type="EMBL" id="KF017574">
    <property type="protein sequence ID" value="AGS44618.1"/>
    <property type="molecule type" value="Genomic_DNA"/>
</dbReference>
<dbReference type="InterPro" id="IPR004860">
    <property type="entry name" value="LAGLIDADG_dom"/>
</dbReference>
<feature type="domain" description="Homing endonuclease LAGLIDADG" evidence="2">
    <location>
        <begin position="108"/>
        <end position="185"/>
    </location>
</feature>
<evidence type="ECO:0000259" key="2">
    <source>
        <dbReference type="Pfam" id="PF00961"/>
    </source>
</evidence>
<feature type="domain" description="Homing endonuclease LAGLIDADG" evidence="2">
    <location>
        <begin position="214"/>
        <end position="318"/>
    </location>
</feature>
<proteinExistence type="predicted"/>
<geneLocation type="mitochondrion" evidence="3"/>
<gene>
    <name evidence="3" type="primary">cob-I1</name>
</gene>
<dbReference type="Gene3D" id="3.10.28.10">
    <property type="entry name" value="Homing endonucleases"/>
    <property type="match status" value="2"/>
</dbReference>
<evidence type="ECO:0000313" key="3">
    <source>
        <dbReference type="EMBL" id="AGS44618.1"/>
    </source>
</evidence>
<dbReference type="InterPro" id="IPR027434">
    <property type="entry name" value="Homing_endonucl"/>
</dbReference>
<dbReference type="PANTHER" id="PTHR37520:SF1">
    <property type="entry name" value="INTRON-ENCODED DNA ENDONUCLEASE AI2A-RELATED"/>
    <property type="match status" value="1"/>
</dbReference>
<keyword evidence="1" id="KW-0812">Transmembrane</keyword>
<keyword evidence="1" id="KW-1133">Transmembrane helix</keyword>
<protein>
    <recommendedName>
        <fullName evidence="2">Homing endonuclease LAGLIDADG domain-containing protein</fullName>
    </recommendedName>
</protein>